<dbReference type="eggNOG" id="ENOG502S6MM">
    <property type="taxonomic scope" value="Eukaryota"/>
</dbReference>
<dbReference type="PANTHER" id="PTHR34737:SF2">
    <property type="entry name" value="EF-HAND DOMAIN-CONTAINING PROTEIN"/>
    <property type="match status" value="1"/>
</dbReference>
<dbReference type="GeneID" id="19953387"/>
<gene>
    <name evidence="4" type="ORF">SDRG_12660</name>
</gene>
<evidence type="ECO:0000259" key="3">
    <source>
        <dbReference type="Pfam" id="PF24784"/>
    </source>
</evidence>
<dbReference type="InterPro" id="IPR055313">
    <property type="entry name" value="Temptin-like"/>
</dbReference>
<keyword evidence="5" id="KW-1185">Reference proteome</keyword>
<feature type="signal peptide" evidence="2">
    <location>
        <begin position="1"/>
        <end position="18"/>
    </location>
</feature>
<evidence type="ECO:0000256" key="1">
    <source>
        <dbReference type="SAM" id="MobiDB-lite"/>
    </source>
</evidence>
<protein>
    <recommendedName>
        <fullName evidence="3">Temptin Cys/Cys disulfide domain-containing protein</fullName>
    </recommendedName>
</protein>
<dbReference type="InParanoid" id="T0Q4W8"/>
<dbReference type="VEuPathDB" id="FungiDB:SDRG_12660"/>
<evidence type="ECO:0000313" key="5">
    <source>
        <dbReference type="Proteomes" id="UP000030762"/>
    </source>
</evidence>
<dbReference type="EMBL" id="JH767182">
    <property type="protein sequence ID" value="EQC29656.1"/>
    <property type="molecule type" value="Genomic_DNA"/>
</dbReference>
<dbReference type="Pfam" id="PF24784">
    <property type="entry name" value="Temptin_C"/>
    <property type="match status" value="1"/>
</dbReference>
<reference evidence="4 5" key="1">
    <citation type="submission" date="2012-04" db="EMBL/GenBank/DDBJ databases">
        <title>The Genome Sequence of Saprolegnia declina VS20.</title>
        <authorList>
            <consortium name="The Broad Institute Genome Sequencing Platform"/>
            <person name="Russ C."/>
            <person name="Nusbaum C."/>
            <person name="Tyler B."/>
            <person name="van West P."/>
            <person name="Dieguez-Uribeondo J."/>
            <person name="de Bruijn I."/>
            <person name="Tripathy S."/>
            <person name="Jiang R."/>
            <person name="Young S.K."/>
            <person name="Zeng Q."/>
            <person name="Gargeya S."/>
            <person name="Fitzgerald M."/>
            <person name="Haas B."/>
            <person name="Abouelleil A."/>
            <person name="Alvarado L."/>
            <person name="Arachchi H.M."/>
            <person name="Berlin A."/>
            <person name="Chapman S.B."/>
            <person name="Goldberg J."/>
            <person name="Griggs A."/>
            <person name="Gujja S."/>
            <person name="Hansen M."/>
            <person name="Howarth C."/>
            <person name="Imamovic A."/>
            <person name="Larimer J."/>
            <person name="McCowen C."/>
            <person name="Montmayeur A."/>
            <person name="Murphy C."/>
            <person name="Neiman D."/>
            <person name="Pearson M."/>
            <person name="Priest M."/>
            <person name="Roberts A."/>
            <person name="Saif S."/>
            <person name="Shea T."/>
            <person name="Sisk P."/>
            <person name="Sykes S."/>
            <person name="Wortman J."/>
            <person name="Nusbaum C."/>
            <person name="Birren B."/>
        </authorList>
    </citation>
    <scope>NUCLEOTIDE SEQUENCE [LARGE SCALE GENOMIC DNA]</scope>
    <source>
        <strain evidence="4 5">VS20</strain>
    </source>
</reference>
<dbReference type="AlphaFoldDB" id="T0Q4W8"/>
<evidence type="ECO:0000256" key="2">
    <source>
        <dbReference type="SAM" id="SignalP"/>
    </source>
</evidence>
<dbReference type="InterPro" id="IPR057626">
    <property type="entry name" value="S-S_Temptin"/>
</dbReference>
<feature type="domain" description="Temptin Cys/Cys disulfide" evidence="3">
    <location>
        <begin position="17"/>
        <end position="106"/>
    </location>
</feature>
<organism evidence="4 5">
    <name type="scientific">Saprolegnia diclina (strain VS20)</name>
    <dbReference type="NCBI Taxonomy" id="1156394"/>
    <lineage>
        <taxon>Eukaryota</taxon>
        <taxon>Sar</taxon>
        <taxon>Stramenopiles</taxon>
        <taxon>Oomycota</taxon>
        <taxon>Saprolegniomycetes</taxon>
        <taxon>Saprolegniales</taxon>
        <taxon>Saprolegniaceae</taxon>
        <taxon>Saprolegnia</taxon>
    </lineage>
</organism>
<name>T0Q4W8_SAPDV</name>
<dbReference type="Proteomes" id="UP000030762">
    <property type="component" value="Unassembled WGS sequence"/>
</dbReference>
<feature type="chain" id="PRO_5004583040" description="Temptin Cys/Cys disulfide domain-containing protein" evidence="2">
    <location>
        <begin position="19"/>
        <end position="177"/>
    </location>
</feature>
<accession>T0Q4W8</accession>
<dbReference type="OMA" id="ESWTTEF"/>
<dbReference type="PANTHER" id="PTHR34737">
    <property type="entry name" value="EF-HAND DOMAIN-CONTAINING PROTEIN"/>
    <property type="match status" value="1"/>
</dbReference>
<dbReference type="RefSeq" id="XP_008616960.1">
    <property type="nucleotide sequence ID" value="XM_008618738.1"/>
</dbReference>
<evidence type="ECO:0000313" key="4">
    <source>
        <dbReference type="EMBL" id="EQC29656.1"/>
    </source>
</evidence>
<sequence>MQPRLILVLAAILVGVNGRSQYVARLPNGENIPGVSAIGHVNPSGGGARNAFGSDFGANGLTWNPALCQLDSDGDGATNGEELGDPCCTWKAGAALTSTAAPTHPGLKNTFTTAQLASLKCALSNNSTTSPSAGGSKSDSNTAAPSVTYPTPKSTSGAVSYTVAATTLVGAVVVALY</sequence>
<proteinExistence type="predicted"/>
<dbReference type="STRING" id="1156394.T0Q4W8"/>
<dbReference type="OrthoDB" id="129121at2759"/>
<keyword evidence="2" id="KW-0732">Signal</keyword>
<feature type="region of interest" description="Disordered" evidence="1">
    <location>
        <begin position="128"/>
        <end position="156"/>
    </location>
</feature>